<evidence type="ECO:0000256" key="10">
    <source>
        <dbReference type="ARBA" id="ARBA00022833"/>
    </source>
</evidence>
<evidence type="ECO:0000256" key="5">
    <source>
        <dbReference type="ARBA" id="ARBA00022679"/>
    </source>
</evidence>
<keyword evidence="8 14" id="KW-0863">Zinc-finger</keyword>
<dbReference type="InterPro" id="IPR001841">
    <property type="entry name" value="Znf_RING"/>
</dbReference>
<evidence type="ECO:0000256" key="13">
    <source>
        <dbReference type="ARBA" id="ARBA00024209"/>
    </source>
</evidence>
<comment type="catalytic activity">
    <reaction evidence="1">
        <text>S-ubiquitinyl-[E2 ubiquitin-conjugating enzyme]-L-cysteine + [acceptor protein]-L-lysine = [E2 ubiquitin-conjugating enzyme]-L-cysteine + N(6)-ubiquitinyl-[acceptor protein]-L-lysine.</text>
        <dbReference type="EC" id="2.3.2.27"/>
    </reaction>
</comment>
<evidence type="ECO:0000259" key="16">
    <source>
        <dbReference type="PROSITE" id="PS50089"/>
    </source>
</evidence>
<dbReference type="GO" id="GO:0008270">
    <property type="term" value="F:zinc ion binding"/>
    <property type="evidence" value="ECO:0007669"/>
    <property type="project" value="UniProtKB-KW"/>
</dbReference>
<dbReference type="PANTHER" id="PTHR46913:SF1">
    <property type="entry name" value="RING-H2 FINGER PROTEIN ATL16"/>
    <property type="match status" value="1"/>
</dbReference>
<dbReference type="SMART" id="SM00184">
    <property type="entry name" value="RING"/>
    <property type="match status" value="1"/>
</dbReference>
<organism evidence="17 18">
    <name type="scientific">Castilleja foliolosa</name>
    <dbReference type="NCBI Taxonomy" id="1961234"/>
    <lineage>
        <taxon>Eukaryota</taxon>
        <taxon>Viridiplantae</taxon>
        <taxon>Streptophyta</taxon>
        <taxon>Embryophyta</taxon>
        <taxon>Tracheophyta</taxon>
        <taxon>Spermatophyta</taxon>
        <taxon>Magnoliopsida</taxon>
        <taxon>eudicotyledons</taxon>
        <taxon>Gunneridae</taxon>
        <taxon>Pentapetalae</taxon>
        <taxon>asterids</taxon>
        <taxon>lamiids</taxon>
        <taxon>Lamiales</taxon>
        <taxon>Orobanchaceae</taxon>
        <taxon>Pedicularideae</taxon>
        <taxon>Castillejinae</taxon>
        <taxon>Castilleja</taxon>
    </lineage>
</organism>
<evidence type="ECO:0000256" key="3">
    <source>
        <dbReference type="ARBA" id="ARBA00004906"/>
    </source>
</evidence>
<dbReference type="Gene3D" id="3.30.40.10">
    <property type="entry name" value="Zinc/RING finger domain, C3HC4 (zinc finger)"/>
    <property type="match status" value="1"/>
</dbReference>
<dbReference type="AlphaFoldDB" id="A0ABD3DJ81"/>
<gene>
    <name evidence="17" type="ORF">CASFOL_012739</name>
</gene>
<evidence type="ECO:0000256" key="7">
    <source>
        <dbReference type="ARBA" id="ARBA00022723"/>
    </source>
</evidence>
<accession>A0ABD3DJ81</accession>
<evidence type="ECO:0000256" key="1">
    <source>
        <dbReference type="ARBA" id="ARBA00000900"/>
    </source>
</evidence>
<dbReference type="PANTHER" id="PTHR46913">
    <property type="entry name" value="RING-H2 FINGER PROTEIN ATL16"/>
    <property type="match status" value="1"/>
</dbReference>
<keyword evidence="7" id="KW-0479">Metal-binding</keyword>
<dbReference type="InterPro" id="IPR044600">
    <property type="entry name" value="ATL1/ATL16-like"/>
</dbReference>
<dbReference type="FunFam" id="3.30.40.10:FF:000475">
    <property type="entry name" value="RING-H2 finger protein ATL3"/>
    <property type="match status" value="1"/>
</dbReference>
<comment type="pathway">
    <text evidence="3">Protein modification; protein ubiquitination.</text>
</comment>
<evidence type="ECO:0000256" key="2">
    <source>
        <dbReference type="ARBA" id="ARBA00004167"/>
    </source>
</evidence>
<protein>
    <recommendedName>
        <fullName evidence="4">RING-type E3 ubiquitin transferase</fullName>
        <ecNumber evidence="4">2.3.2.27</ecNumber>
    </recommendedName>
</protein>
<evidence type="ECO:0000256" key="12">
    <source>
        <dbReference type="ARBA" id="ARBA00023136"/>
    </source>
</evidence>
<name>A0ABD3DJ81_9LAMI</name>
<feature type="transmembrane region" description="Helical" evidence="15">
    <location>
        <begin position="24"/>
        <end position="46"/>
    </location>
</feature>
<reference evidence="18" key="1">
    <citation type="journal article" date="2024" name="IScience">
        <title>Strigolactones Initiate the Formation of Haustorium-like Structures in Castilleja.</title>
        <authorList>
            <person name="Buerger M."/>
            <person name="Peterson D."/>
            <person name="Chory J."/>
        </authorList>
    </citation>
    <scope>NUCLEOTIDE SEQUENCE [LARGE SCALE GENOMIC DNA]</scope>
</reference>
<evidence type="ECO:0000313" key="17">
    <source>
        <dbReference type="EMBL" id="KAL3641924.1"/>
    </source>
</evidence>
<dbReference type="SUPFAM" id="SSF57850">
    <property type="entry name" value="RING/U-box"/>
    <property type="match status" value="1"/>
</dbReference>
<dbReference type="PROSITE" id="PS50089">
    <property type="entry name" value="ZF_RING_2"/>
    <property type="match status" value="1"/>
</dbReference>
<feature type="domain" description="RING-type" evidence="16">
    <location>
        <begin position="104"/>
        <end position="146"/>
    </location>
</feature>
<evidence type="ECO:0000256" key="8">
    <source>
        <dbReference type="ARBA" id="ARBA00022771"/>
    </source>
</evidence>
<sequence length="224" mass="24824">MDPQLLVKSPPAGNNVDYAFDGHMLIFSGIATFLLILVLLASLHLYARWWLSREAAAQRTNVVSLAADNHNPGLEPSVLSSLPVFIYSSKSKAESEPEWTPLECAVCLSEFEEDEMVRLLPKCNHAFHIECIDMWFHSHSTCPLCRSPVEPVVNRIEPVSGTEPGSSSGCRKAMDVKIDVGPLVNELSQSNSPITRLLSFKRLLSMGRKSPVGDVGFYMNDKHK</sequence>
<dbReference type="EC" id="2.3.2.27" evidence="4"/>
<keyword evidence="5" id="KW-0808">Transferase</keyword>
<dbReference type="GO" id="GO:0016020">
    <property type="term" value="C:membrane"/>
    <property type="evidence" value="ECO:0007669"/>
    <property type="project" value="UniProtKB-SubCell"/>
</dbReference>
<comment type="similarity">
    <text evidence="13">Belongs to the RING-type zinc finger family. ATL subfamily.</text>
</comment>
<evidence type="ECO:0000256" key="14">
    <source>
        <dbReference type="PROSITE-ProRule" id="PRU00175"/>
    </source>
</evidence>
<keyword evidence="6 15" id="KW-0812">Transmembrane</keyword>
<dbReference type="EMBL" id="JAVIJP010000016">
    <property type="protein sequence ID" value="KAL3641924.1"/>
    <property type="molecule type" value="Genomic_DNA"/>
</dbReference>
<evidence type="ECO:0000256" key="11">
    <source>
        <dbReference type="ARBA" id="ARBA00022989"/>
    </source>
</evidence>
<keyword evidence="18" id="KW-1185">Reference proteome</keyword>
<dbReference type="CDD" id="cd16461">
    <property type="entry name" value="RING-H2_EL5-like"/>
    <property type="match status" value="1"/>
</dbReference>
<comment type="subcellular location">
    <subcellularLocation>
        <location evidence="2">Membrane</location>
        <topology evidence="2">Single-pass membrane protein</topology>
    </subcellularLocation>
</comment>
<dbReference type="Proteomes" id="UP001632038">
    <property type="component" value="Unassembled WGS sequence"/>
</dbReference>
<evidence type="ECO:0000256" key="6">
    <source>
        <dbReference type="ARBA" id="ARBA00022692"/>
    </source>
</evidence>
<dbReference type="GO" id="GO:0061630">
    <property type="term" value="F:ubiquitin protein ligase activity"/>
    <property type="evidence" value="ECO:0007669"/>
    <property type="project" value="UniProtKB-EC"/>
</dbReference>
<comment type="caution">
    <text evidence="17">The sequence shown here is derived from an EMBL/GenBank/DDBJ whole genome shotgun (WGS) entry which is preliminary data.</text>
</comment>
<evidence type="ECO:0000256" key="9">
    <source>
        <dbReference type="ARBA" id="ARBA00022786"/>
    </source>
</evidence>
<dbReference type="InterPro" id="IPR013083">
    <property type="entry name" value="Znf_RING/FYVE/PHD"/>
</dbReference>
<keyword evidence="11 15" id="KW-1133">Transmembrane helix</keyword>
<keyword evidence="10" id="KW-0862">Zinc</keyword>
<keyword evidence="12 15" id="KW-0472">Membrane</keyword>
<keyword evidence="9" id="KW-0833">Ubl conjugation pathway</keyword>
<dbReference type="Pfam" id="PF13639">
    <property type="entry name" value="zf-RING_2"/>
    <property type="match status" value="1"/>
</dbReference>
<evidence type="ECO:0000256" key="4">
    <source>
        <dbReference type="ARBA" id="ARBA00012483"/>
    </source>
</evidence>
<evidence type="ECO:0000256" key="15">
    <source>
        <dbReference type="SAM" id="Phobius"/>
    </source>
</evidence>
<proteinExistence type="inferred from homology"/>
<evidence type="ECO:0000313" key="18">
    <source>
        <dbReference type="Proteomes" id="UP001632038"/>
    </source>
</evidence>